<keyword evidence="4" id="KW-1185">Reference proteome</keyword>
<accession>A0A2G8K382</accession>
<keyword evidence="2" id="KW-0964">Secreted</keyword>
<dbReference type="Pfam" id="PF19030">
    <property type="entry name" value="TSP1_ADAMTS"/>
    <property type="match status" value="3"/>
</dbReference>
<dbReference type="EMBL" id="MRZV01000933">
    <property type="protein sequence ID" value="PIK42468.1"/>
    <property type="molecule type" value="Genomic_DNA"/>
</dbReference>
<dbReference type="InterPro" id="IPR000884">
    <property type="entry name" value="TSP1_rpt"/>
</dbReference>
<dbReference type="GO" id="GO:0005576">
    <property type="term" value="C:extracellular region"/>
    <property type="evidence" value="ECO:0007669"/>
    <property type="project" value="UniProtKB-SubCell"/>
</dbReference>
<dbReference type="AlphaFoldDB" id="A0A2G8K382"/>
<dbReference type="OrthoDB" id="5948003at2759"/>
<organism evidence="3 4">
    <name type="scientific">Stichopus japonicus</name>
    <name type="common">Sea cucumber</name>
    <dbReference type="NCBI Taxonomy" id="307972"/>
    <lineage>
        <taxon>Eukaryota</taxon>
        <taxon>Metazoa</taxon>
        <taxon>Echinodermata</taxon>
        <taxon>Eleutherozoa</taxon>
        <taxon>Echinozoa</taxon>
        <taxon>Holothuroidea</taxon>
        <taxon>Aspidochirotacea</taxon>
        <taxon>Aspidochirotida</taxon>
        <taxon>Stichopodidae</taxon>
        <taxon>Apostichopus</taxon>
    </lineage>
</organism>
<comment type="subcellular location">
    <subcellularLocation>
        <location evidence="1">Secreted</location>
    </subcellularLocation>
</comment>
<sequence length="250" mass="26597">MTIIHESDDIQETFFSQGPSILDLTIELYLTSAISGSITYEYYIPNVATSYFWNVRDFGSCSVTCGVGGQTRLITCDEVNGVTQTVVADSLCITNVGLKPLDTQSCTLEDCYAWVTGEYGACDVDCGSGVSSRTVDCKDGDTPVDDSMCTETKPDTEMPCDQGTCEWDIRDFGECTVTCGGGTMTGTVVCANSGGSGDVVADKDCSGEKPDATQACNTDDCGEECCQYVHESSGTIERTLGTEGQTCIIF</sequence>
<protein>
    <submittedName>
        <fullName evidence="3">Thrombospondin</fullName>
    </submittedName>
</protein>
<comment type="caution">
    <text evidence="3">The sequence shown here is derived from an EMBL/GenBank/DDBJ whole genome shotgun (WGS) entry which is preliminary data.</text>
</comment>
<dbReference type="Gene3D" id="2.20.100.10">
    <property type="entry name" value="Thrombospondin type-1 (TSP1) repeat"/>
    <property type="match status" value="3"/>
</dbReference>
<evidence type="ECO:0000256" key="2">
    <source>
        <dbReference type="ARBA" id="ARBA00022525"/>
    </source>
</evidence>
<dbReference type="SMART" id="SM00209">
    <property type="entry name" value="TSP1"/>
    <property type="match status" value="3"/>
</dbReference>
<proteinExistence type="predicted"/>
<evidence type="ECO:0000256" key="1">
    <source>
        <dbReference type="ARBA" id="ARBA00004613"/>
    </source>
</evidence>
<dbReference type="PROSITE" id="PS50092">
    <property type="entry name" value="TSP1"/>
    <property type="match status" value="2"/>
</dbReference>
<dbReference type="STRING" id="307972.A0A2G8K382"/>
<dbReference type="SUPFAM" id="SSF82895">
    <property type="entry name" value="TSP-1 type 1 repeat"/>
    <property type="match status" value="3"/>
</dbReference>
<reference evidence="3 4" key="1">
    <citation type="journal article" date="2017" name="PLoS Biol.">
        <title>The sea cucumber genome provides insights into morphological evolution and visceral regeneration.</title>
        <authorList>
            <person name="Zhang X."/>
            <person name="Sun L."/>
            <person name="Yuan J."/>
            <person name="Sun Y."/>
            <person name="Gao Y."/>
            <person name="Zhang L."/>
            <person name="Li S."/>
            <person name="Dai H."/>
            <person name="Hamel J.F."/>
            <person name="Liu C."/>
            <person name="Yu Y."/>
            <person name="Liu S."/>
            <person name="Lin W."/>
            <person name="Guo K."/>
            <person name="Jin S."/>
            <person name="Xu P."/>
            <person name="Storey K.B."/>
            <person name="Huan P."/>
            <person name="Zhang T."/>
            <person name="Zhou Y."/>
            <person name="Zhang J."/>
            <person name="Lin C."/>
            <person name="Li X."/>
            <person name="Xing L."/>
            <person name="Huo D."/>
            <person name="Sun M."/>
            <person name="Wang L."/>
            <person name="Mercier A."/>
            <person name="Li F."/>
            <person name="Yang H."/>
            <person name="Xiang J."/>
        </authorList>
    </citation>
    <scope>NUCLEOTIDE SEQUENCE [LARGE SCALE GENOMIC DNA]</scope>
    <source>
        <strain evidence="3">Shaxun</strain>
        <tissue evidence="3">Muscle</tissue>
    </source>
</reference>
<dbReference type="InterPro" id="IPR050439">
    <property type="entry name" value="ADAMTS_ADAMTS-like"/>
</dbReference>
<gene>
    <name evidence="3" type="ORF">BSL78_20681</name>
</gene>
<dbReference type="PANTHER" id="PTHR13723">
    <property type="entry name" value="ADAMTS A DISINTEGRIN AND METALLOPROTEASE WITH THROMBOSPONDIN MOTIFS PROTEASE"/>
    <property type="match status" value="1"/>
</dbReference>
<name>A0A2G8K382_STIJA</name>
<dbReference type="InterPro" id="IPR036383">
    <property type="entry name" value="TSP1_rpt_sf"/>
</dbReference>
<evidence type="ECO:0000313" key="4">
    <source>
        <dbReference type="Proteomes" id="UP000230750"/>
    </source>
</evidence>
<evidence type="ECO:0000313" key="3">
    <source>
        <dbReference type="EMBL" id="PIK42468.1"/>
    </source>
</evidence>
<dbReference type="Proteomes" id="UP000230750">
    <property type="component" value="Unassembled WGS sequence"/>
</dbReference>